<dbReference type="AlphaFoldDB" id="A0A975K811"/>
<sequence>MSDQGPIRHREQILLRLFFEHGAAERAGDVDAVMATLCDDPYYEFFPLNYRVEGTAAVREFYARMLGANAPGSQTFRITDTSGNLGDLNSPCDVIWIGNDSMVTRDDLLMTDADGRERSLRYLSIFTLKGMKLEGERIYMSQGAADYIRESLGEDFVSLPGVSIID</sequence>
<dbReference type="Pfam" id="PF12680">
    <property type="entry name" value="SnoaL_2"/>
    <property type="match status" value="1"/>
</dbReference>
<dbReference type="Proteomes" id="UP000681425">
    <property type="component" value="Chromosome"/>
</dbReference>
<keyword evidence="3" id="KW-1185">Reference proteome</keyword>
<dbReference type="InterPro" id="IPR037401">
    <property type="entry name" value="SnoaL-like"/>
</dbReference>
<reference evidence="2" key="1">
    <citation type="submission" date="2021-04" db="EMBL/GenBank/DDBJ databases">
        <title>Isolation of p-tert-butylphenol degrading bacteria Sphingobium phenoxybenzoativorans Tas13 from active sludge.</title>
        <authorList>
            <person name="Li Y."/>
        </authorList>
    </citation>
    <scope>NUCLEOTIDE SEQUENCE</scope>
    <source>
        <strain evidence="2">Tas13</strain>
    </source>
</reference>
<evidence type="ECO:0000259" key="1">
    <source>
        <dbReference type="Pfam" id="PF12680"/>
    </source>
</evidence>
<dbReference type="Gene3D" id="3.10.450.50">
    <property type="match status" value="1"/>
</dbReference>
<gene>
    <name evidence="2" type="ORF">KFK14_23035</name>
</gene>
<dbReference type="EMBL" id="CP073910">
    <property type="protein sequence ID" value="QUT05778.1"/>
    <property type="molecule type" value="Genomic_DNA"/>
</dbReference>
<dbReference type="KEGG" id="spph:KFK14_23035"/>
<protein>
    <submittedName>
        <fullName evidence="2">Nuclear transport factor 2 family protein</fullName>
    </submittedName>
</protein>
<evidence type="ECO:0000313" key="2">
    <source>
        <dbReference type="EMBL" id="QUT05778.1"/>
    </source>
</evidence>
<name>A0A975K811_9SPHN</name>
<dbReference type="SUPFAM" id="SSF54427">
    <property type="entry name" value="NTF2-like"/>
    <property type="match status" value="1"/>
</dbReference>
<dbReference type="RefSeq" id="WP_212609291.1">
    <property type="nucleotide sequence ID" value="NZ_CP073910.1"/>
</dbReference>
<evidence type="ECO:0000313" key="3">
    <source>
        <dbReference type="Proteomes" id="UP000681425"/>
    </source>
</evidence>
<accession>A0A975K811</accession>
<feature type="domain" description="SnoaL-like" evidence="1">
    <location>
        <begin position="23"/>
        <end position="130"/>
    </location>
</feature>
<organism evidence="2 3">
    <name type="scientific">Sphingobium phenoxybenzoativorans</name>
    <dbReference type="NCBI Taxonomy" id="1592790"/>
    <lineage>
        <taxon>Bacteria</taxon>
        <taxon>Pseudomonadati</taxon>
        <taxon>Pseudomonadota</taxon>
        <taxon>Alphaproteobacteria</taxon>
        <taxon>Sphingomonadales</taxon>
        <taxon>Sphingomonadaceae</taxon>
        <taxon>Sphingobium</taxon>
    </lineage>
</organism>
<dbReference type="InterPro" id="IPR032710">
    <property type="entry name" value="NTF2-like_dom_sf"/>
</dbReference>
<proteinExistence type="predicted"/>